<evidence type="ECO:0000313" key="2">
    <source>
        <dbReference type="EMBL" id="SIT47506.1"/>
    </source>
</evidence>
<name>A0A1N7SJF4_9BURK</name>
<gene>
    <name evidence="2" type="ORF">BN2476_570068</name>
</gene>
<organism evidence="2 3">
    <name type="scientific">Paraburkholderia piptadeniae</name>
    <dbReference type="NCBI Taxonomy" id="1701573"/>
    <lineage>
        <taxon>Bacteria</taxon>
        <taxon>Pseudomonadati</taxon>
        <taxon>Pseudomonadota</taxon>
        <taxon>Betaproteobacteria</taxon>
        <taxon>Burkholderiales</taxon>
        <taxon>Burkholderiaceae</taxon>
        <taxon>Paraburkholderia</taxon>
    </lineage>
</organism>
<evidence type="ECO:0000313" key="3">
    <source>
        <dbReference type="Proteomes" id="UP000195569"/>
    </source>
</evidence>
<keyword evidence="1" id="KW-0472">Membrane</keyword>
<feature type="transmembrane region" description="Helical" evidence="1">
    <location>
        <begin position="44"/>
        <end position="67"/>
    </location>
</feature>
<comment type="caution">
    <text evidence="2">The sequence shown here is derived from an EMBL/GenBank/DDBJ whole genome shotgun (WGS) entry which is preliminary data.</text>
</comment>
<keyword evidence="1" id="KW-1133">Transmembrane helix</keyword>
<reference evidence="2" key="1">
    <citation type="submission" date="2016-12" db="EMBL/GenBank/DDBJ databases">
        <authorList>
            <person name="Moulin L."/>
        </authorList>
    </citation>
    <scope>NUCLEOTIDE SEQUENCE [LARGE SCALE GENOMIC DNA]</scope>
    <source>
        <strain evidence="2">STM 7183</strain>
    </source>
</reference>
<dbReference type="AlphaFoldDB" id="A0A1N7SJF4"/>
<dbReference type="Proteomes" id="UP000195569">
    <property type="component" value="Unassembled WGS sequence"/>
</dbReference>
<dbReference type="EMBL" id="CYGY02000057">
    <property type="protein sequence ID" value="SIT47506.1"/>
    <property type="molecule type" value="Genomic_DNA"/>
</dbReference>
<keyword evidence="3" id="KW-1185">Reference proteome</keyword>
<protein>
    <submittedName>
        <fullName evidence="2">Uncharacterized protein</fullName>
    </submittedName>
</protein>
<accession>A0A1N7SJF4</accession>
<keyword evidence="1" id="KW-0812">Transmembrane</keyword>
<sequence>MLSPRSLPLCRASAMQLRVNEESLSRIVYAFSDAMPGGSSPRPLAGSAALVLVFFIIQVVLEFVIVFEQYPAHTDAHILVRVRLARGVFVRGVILSDHWQLHEES</sequence>
<proteinExistence type="predicted"/>
<evidence type="ECO:0000256" key="1">
    <source>
        <dbReference type="SAM" id="Phobius"/>
    </source>
</evidence>